<evidence type="ECO:0000259" key="4">
    <source>
        <dbReference type="Pfam" id="PF03816"/>
    </source>
</evidence>
<evidence type="ECO:0000256" key="1">
    <source>
        <dbReference type="ARBA" id="ARBA00006068"/>
    </source>
</evidence>
<dbReference type="PANTHER" id="PTHR33392:SF6">
    <property type="entry name" value="POLYISOPRENYL-TEICHOIC ACID--PEPTIDOGLYCAN TEICHOIC ACID TRANSFERASE TAGU"/>
    <property type="match status" value="1"/>
</dbReference>
<gene>
    <name evidence="5" type="ORF">RPIT_09625</name>
</gene>
<dbReference type="Pfam" id="PF03816">
    <property type="entry name" value="LytR_cpsA_psr"/>
    <property type="match status" value="1"/>
</dbReference>
<dbReference type="PANTHER" id="PTHR33392">
    <property type="entry name" value="POLYISOPRENYL-TEICHOIC ACID--PEPTIDOGLYCAN TEICHOIC ACID TRANSFERASE TAGU"/>
    <property type="match status" value="1"/>
</dbReference>
<evidence type="ECO:0000256" key="2">
    <source>
        <dbReference type="SAM" id="MobiDB-lite"/>
    </source>
</evidence>
<protein>
    <recommendedName>
        <fullName evidence="4">Cell envelope-related transcriptional attenuator domain-containing protein</fullName>
    </recommendedName>
</protein>
<dbReference type="EMBL" id="CP019605">
    <property type="protein sequence ID" value="AQP46108.1"/>
    <property type="molecule type" value="Genomic_DNA"/>
</dbReference>
<dbReference type="KEGG" id="tfl:RPIT_09625"/>
<name>A0A1Q2CIY7_9ACTN</name>
<reference evidence="5 6" key="1">
    <citation type="journal article" date="2016" name="Int. J. Syst. Evol. Microbiol.">
        <title>Tessaracoccus flavus sp. nov., isolated from the drainage system of a lindane-producing factory.</title>
        <authorList>
            <person name="Kumari R."/>
            <person name="Singh P."/>
            <person name="Schumann P."/>
            <person name="Lal R."/>
        </authorList>
    </citation>
    <scope>NUCLEOTIDE SEQUENCE [LARGE SCALE GENOMIC DNA]</scope>
    <source>
        <strain evidence="5 6">RP1T</strain>
    </source>
</reference>
<sequence>MTVPSPTPSAQQLHKRRAFGFVLMSALLPGSVQSFAGNRGVGRLAGRVYGAAAALVVLVGLGLWLVRGFTVGLLLTPSVTFALRIALWALFVGWLLLLMDSWRLARPLTMPRRPRLWLTITTILLVLAVGAFSSAVANALVAVENLGTVLPGGGERDQKAGRYNVLLLGADSAEHREGLRPDSINVASIDARTGRTVLFGLPRNLERVRFPKDSPLRDLYPEGYVCDGGACMLNGIYTLGQDQGDLYDARDPGLAALKEAIEETLGIELNYYAMVDMAGFTELIDAMGGIRLDIGKPVPIGGVSTRISGYIEPGENRLLDGYHALWFARSRAESSDYERMVRQKCVMAAMVNQLNPTTVAMKFVELSEAGANLVRTDVGTGHVMELAELALKAKDLKLASVNFTPPLIVAADPDFDLIRSTVAAKIAESERLDDRRSAPSASASPATVPTTSTVAASERPAATASSAVSQSDAPAAAQPSASGEPFTETADLAEVCSAG</sequence>
<feature type="region of interest" description="Disordered" evidence="2">
    <location>
        <begin position="429"/>
        <end position="499"/>
    </location>
</feature>
<feature type="transmembrane region" description="Helical" evidence="3">
    <location>
        <begin position="18"/>
        <end position="36"/>
    </location>
</feature>
<feature type="compositionally biased region" description="Low complexity" evidence="2">
    <location>
        <begin position="438"/>
        <end position="457"/>
    </location>
</feature>
<evidence type="ECO:0000313" key="5">
    <source>
        <dbReference type="EMBL" id="AQP46108.1"/>
    </source>
</evidence>
<feature type="transmembrane region" description="Helical" evidence="3">
    <location>
        <begin position="85"/>
        <end position="104"/>
    </location>
</feature>
<feature type="domain" description="Cell envelope-related transcriptional attenuator" evidence="4">
    <location>
        <begin position="182"/>
        <end position="354"/>
    </location>
</feature>
<dbReference type="InterPro" id="IPR050922">
    <property type="entry name" value="LytR/CpsA/Psr_CW_biosynth"/>
</dbReference>
<keyword evidence="3" id="KW-0472">Membrane</keyword>
<evidence type="ECO:0000256" key="3">
    <source>
        <dbReference type="SAM" id="Phobius"/>
    </source>
</evidence>
<proteinExistence type="inferred from homology"/>
<organism evidence="5 6">
    <name type="scientific">Tessaracoccus flavus</name>
    <dbReference type="NCBI Taxonomy" id="1610493"/>
    <lineage>
        <taxon>Bacteria</taxon>
        <taxon>Bacillati</taxon>
        <taxon>Actinomycetota</taxon>
        <taxon>Actinomycetes</taxon>
        <taxon>Propionibacteriales</taxon>
        <taxon>Propionibacteriaceae</taxon>
        <taxon>Tessaracoccus</taxon>
    </lineage>
</organism>
<keyword evidence="6" id="KW-1185">Reference proteome</keyword>
<keyword evidence="3" id="KW-1133">Transmembrane helix</keyword>
<keyword evidence="3" id="KW-0812">Transmembrane</keyword>
<dbReference type="STRING" id="1610493.RPIT_09625"/>
<dbReference type="AlphaFoldDB" id="A0A1Q2CIY7"/>
<dbReference type="Gene3D" id="3.40.630.190">
    <property type="entry name" value="LCP protein"/>
    <property type="match status" value="1"/>
</dbReference>
<accession>A0A1Q2CIY7</accession>
<dbReference type="Proteomes" id="UP000188324">
    <property type="component" value="Chromosome"/>
</dbReference>
<comment type="similarity">
    <text evidence="1">Belongs to the LytR/CpsA/Psr (LCP) family.</text>
</comment>
<feature type="compositionally biased region" description="Low complexity" evidence="2">
    <location>
        <begin position="464"/>
        <end position="482"/>
    </location>
</feature>
<dbReference type="InterPro" id="IPR004474">
    <property type="entry name" value="LytR_CpsA_psr"/>
</dbReference>
<feature type="transmembrane region" description="Helical" evidence="3">
    <location>
        <begin position="116"/>
        <end position="141"/>
    </location>
</feature>
<feature type="transmembrane region" description="Helical" evidence="3">
    <location>
        <begin position="48"/>
        <end position="65"/>
    </location>
</feature>
<evidence type="ECO:0000313" key="6">
    <source>
        <dbReference type="Proteomes" id="UP000188324"/>
    </source>
</evidence>